<sequence>MEAQLRPEDEARHIAEEIARLKAEEEAKAEERRKVQEEIKMNERITLDEERRLEKERWLVQEQMQHVQEEHKMRMKAAKQKCLQEERCKRMEEQQQFLNEDVTDLSVTVLIP</sequence>
<protein>
    <submittedName>
        <fullName evidence="2">Uncharacterized protein</fullName>
    </submittedName>
</protein>
<comment type="caution">
    <text evidence="2">The sequence shown here is derived from an EMBL/GenBank/DDBJ whole genome shotgun (WGS) entry which is preliminary data.</text>
</comment>
<dbReference type="AlphaFoldDB" id="A0A8X6FUI9"/>
<proteinExistence type="predicted"/>
<dbReference type="EMBL" id="BMAO01033351">
    <property type="protein sequence ID" value="GFQ88913.1"/>
    <property type="molecule type" value="Genomic_DNA"/>
</dbReference>
<dbReference type="Proteomes" id="UP000887116">
    <property type="component" value="Unassembled WGS sequence"/>
</dbReference>
<accession>A0A8X6FUI9</accession>
<evidence type="ECO:0000313" key="2">
    <source>
        <dbReference type="EMBL" id="GFQ88913.1"/>
    </source>
</evidence>
<name>A0A8X6FUI9_TRICU</name>
<keyword evidence="1" id="KW-0175">Coiled coil</keyword>
<evidence type="ECO:0000313" key="3">
    <source>
        <dbReference type="Proteomes" id="UP000887116"/>
    </source>
</evidence>
<organism evidence="2 3">
    <name type="scientific">Trichonephila clavata</name>
    <name type="common">Joro spider</name>
    <name type="synonym">Nephila clavata</name>
    <dbReference type="NCBI Taxonomy" id="2740835"/>
    <lineage>
        <taxon>Eukaryota</taxon>
        <taxon>Metazoa</taxon>
        <taxon>Ecdysozoa</taxon>
        <taxon>Arthropoda</taxon>
        <taxon>Chelicerata</taxon>
        <taxon>Arachnida</taxon>
        <taxon>Araneae</taxon>
        <taxon>Araneomorphae</taxon>
        <taxon>Entelegynae</taxon>
        <taxon>Araneoidea</taxon>
        <taxon>Nephilidae</taxon>
        <taxon>Trichonephila</taxon>
    </lineage>
</organism>
<keyword evidence="3" id="KW-1185">Reference proteome</keyword>
<feature type="coiled-coil region" evidence="1">
    <location>
        <begin position="11"/>
        <end position="41"/>
    </location>
</feature>
<evidence type="ECO:0000256" key="1">
    <source>
        <dbReference type="SAM" id="Coils"/>
    </source>
</evidence>
<gene>
    <name evidence="2" type="ORF">TNCT_688631</name>
</gene>
<reference evidence="2" key="1">
    <citation type="submission" date="2020-07" db="EMBL/GenBank/DDBJ databases">
        <title>Multicomponent nature underlies the extraordinary mechanical properties of spider dragline silk.</title>
        <authorList>
            <person name="Kono N."/>
            <person name="Nakamura H."/>
            <person name="Mori M."/>
            <person name="Yoshida Y."/>
            <person name="Ohtoshi R."/>
            <person name="Malay A.D."/>
            <person name="Moran D.A.P."/>
            <person name="Tomita M."/>
            <person name="Numata K."/>
            <person name="Arakawa K."/>
        </authorList>
    </citation>
    <scope>NUCLEOTIDE SEQUENCE</scope>
</reference>